<feature type="transmembrane region" description="Helical" evidence="1">
    <location>
        <begin position="176"/>
        <end position="195"/>
    </location>
</feature>
<keyword evidence="1" id="KW-0812">Transmembrane</keyword>
<sequence>MDTSTNEMINILKYDHLLIISTYTRTVLILVAVLIGVMLLVIVISWQLTLLMTTFATYYSIFVDILLVIASAIALLIAFVKKIYEKYPLNVGLAIIYSICVATAIGLWNLDVAITIQLVACVLDLTIFTSALLIGALIETSLMDSFKVLLIILSVISAIIISAMVIVYLFQQNVKVVIFLFICTEILLFIMTIFYSHFTVGKSRYRLFYPNYTLAALLLYIMFSTALPITDDLVYTMRNNWNVTNSTGFSLYNDTTL</sequence>
<dbReference type="GeneID" id="75578351"/>
<dbReference type="AlphaFoldDB" id="A0A922IL39"/>
<evidence type="ECO:0000256" key="1">
    <source>
        <dbReference type="SAM" id="Phobius"/>
    </source>
</evidence>
<dbReference type="CTD" id="75578351"/>
<accession>A0A922IL39</accession>
<reference evidence="2" key="1">
    <citation type="journal article" date="2012" name="Nat. Genet.">
        <title>Whole-genome sequence of Schistosoma haematobium.</title>
        <authorList>
            <person name="Young N.D."/>
            <person name="Jex A.R."/>
            <person name="Li B."/>
            <person name="Liu S."/>
            <person name="Yang L."/>
            <person name="Xiong Z."/>
            <person name="Li Y."/>
            <person name="Cantacessi C."/>
            <person name="Hall R.S."/>
            <person name="Xu X."/>
            <person name="Chen F."/>
            <person name="Wu X."/>
            <person name="Zerlotini A."/>
            <person name="Oliveira G."/>
            <person name="Hofmann A."/>
            <person name="Zhang G."/>
            <person name="Fang X."/>
            <person name="Kang Y."/>
            <person name="Campbell B.E."/>
            <person name="Loukas A."/>
            <person name="Ranganathan S."/>
            <person name="Rollinson D."/>
            <person name="Rinaldi G."/>
            <person name="Brindley P.J."/>
            <person name="Yang H."/>
            <person name="Wang J."/>
            <person name="Wang J."/>
            <person name="Gasser R.B."/>
        </authorList>
    </citation>
    <scope>NUCLEOTIDE SEQUENCE</scope>
</reference>
<reference evidence="2" key="3">
    <citation type="submission" date="2021-06" db="EMBL/GenBank/DDBJ databases">
        <title>Chromosome-level genome assembly for S. haematobium.</title>
        <authorList>
            <person name="Stroehlein A.J."/>
        </authorList>
    </citation>
    <scope>NUCLEOTIDE SEQUENCE</scope>
</reference>
<name>A0A922IL39_SCHHA</name>
<dbReference type="Proteomes" id="UP000471633">
    <property type="component" value="Unassembled WGS sequence"/>
</dbReference>
<feature type="transmembrane region" description="Helical" evidence="1">
    <location>
        <begin position="148"/>
        <end position="170"/>
    </location>
</feature>
<proteinExistence type="predicted"/>
<keyword evidence="3" id="KW-1185">Reference proteome</keyword>
<feature type="transmembrane region" description="Helical" evidence="1">
    <location>
        <begin position="114"/>
        <end position="136"/>
    </location>
</feature>
<organism evidence="2 3">
    <name type="scientific">Schistosoma haematobium</name>
    <name type="common">Blood fluke</name>
    <dbReference type="NCBI Taxonomy" id="6185"/>
    <lineage>
        <taxon>Eukaryota</taxon>
        <taxon>Metazoa</taxon>
        <taxon>Spiralia</taxon>
        <taxon>Lophotrochozoa</taxon>
        <taxon>Platyhelminthes</taxon>
        <taxon>Trematoda</taxon>
        <taxon>Digenea</taxon>
        <taxon>Strigeidida</taxon>
        <taxon>Schistosomatoidea</taxon>
        <taxon>Schistosomatidae</taxon>
        <taxon>Schistosoma</taxon>
    </lineage>
</organism>
<reference evidence="2" key="4">
    <citation type="journal article" date="2022" name="PLoS Pathog.">
        <title>Chromosome-level genome of Schistosoma haematobium underpins genome-wide explorations of molecular variation.</title>
        <authorList>
            <person name="Stroehlein A.J."/>
            <person name="Korhonen P.K."/>
            <person name="Lee V.V."/>
            <person name="Ralph S.A."/>
            <person name="Mentink-Kane M."/>
            <person name="You H."/>
            <person name="McManus D.P."/>
            <person name="Tchuente L.T."/>
            <person name="Stothard J.R."/>
            <person name="Kaur P."/>
            <person name="Dudchenko O."/>
            <person name="Aiden E.L."/>
            <person name="Yang B."/>
            <person name="Yang H."/>
            <person name="Emery A.M."/>
            <person name="Webster B.L."/>
            <person name="Brindley P.J."/>
            <person name="Rollinson D."/>
            <person name="Chang B.C.H."/>
            <person name="Gasser R.B."/>
            <person name="Young N.D."/>
        </authorList>
    </citation>
    <scope>NUCLEOTIDE SEQUENCE</scope>
</reference>
<feature type="transmembrane region" description="Helical" evidence="1">
    <location>
        <begin position="207"/>
        <end position="229"/>
    </location>
</feature>
<comment type="caution">
    <text evidence="2">The sequence shown here is derived from an EMBL/GenBank/DDBJ whole genome shotgun (WGS) entry which is preliminary data.</text>
</comment>
<evidence type="ECO:0000313" key="2">
    <source>
        <dbReference type="EMBL" id="KAH9581787.1"/>
    </source>
</evidence>
<feature type="transmembrane region" description="Helical" evidence="1">
    <location>
        <begin position="87"/>
        <end position="108"/>
    </location>
</feature>
<evidence type="ECO:0000313" key="3">
    <source>
        <dbReference type="Proteomes" id="UP000471633"/>
    </source>
</evidence>
<gene>
    <name evidence="2" type="ORF">MS3_00011074</name>
</gene>
<keyword evidence="1" id="KW-0472">Membrane</keyword>
<protein>
    <submittedName>
        <fullName evidence="2">Uncharacterized protein</fullName>
    </submittedName>
</protein>
<feature type="transmembrane region" description="Helical" evidence="1">
    <location>
        <begin position="27"/>
        <end position="46"/>
    </location>
</feature>
<reference evidence="2" key="2">
    <citation type="journal article" date="2019" name="Gigascience">
        <title>High-quality Schistosoma haematobium genome achieved by single-molecule and long-range sequencing.</title>
        <authorList>
            <person name="Stroehlein A.J."/>
            <person name="Korhonen P.K."/>
            <person name="Chong T.M."/>
            <person name="Lim Y.L."/>
            <person name="Chan K.G."/>
            <person name="Webster B."/>
            <person name="Rollinson D."/>
            <person name="Brindley P.J."/>
            <person name="Gasser R.B."/>
            <person name="Young N.D."/>
        </authorList>
    </citation>
    <scope>NUCLEOTIDE SEQUENCE</scope>
</reference>
<feature type="transmembrane region" description="Helical" evidence="1">
    <location>
        <begin position="58"/>
        <end position="80"/>
    </location>
</feature>
<dbReference type="EMBL" id="AMPZ03000006">
    <property type="protein sequence ID" value="KAH9581787.1"/>
    <property type="molecule type" value="Genomic_DNA"/>
</dbReference>
<dbReference type="RefSeq" id="XP_051065807.1">
    <property type="nucleotide sequence ID" value="XM_051219480.1"/>
</dbReference>
<keyword evidence="1" id="KW-1133">Transmembrane helix</keyword>